<reference evidence="1" key="1">
    <citation type="journal article" date="2023" name="Science">
        <title>Elucidation of the pathway for biosynthesis of saponin adjuvants from the soapbark tree.</title>
        <authorList>
            <person name="Reed J."/>
            <person name="Orme A."/>
            <person name="El-Demerdash A."/>
            <person name="Owen C."/>
            <person name="Martin L.B.B."/>
            <person name="Misra R.C."/>
            <person name="Kikuchi S."/>
            <person name="Rejzek M."/>
            <person name="Martin A.C."/>
            <person name="Harkess A."/>
            <person name="Leebens-Mack J."/>
            <person name="Louveau T."/>
            <person name="Stephenson M.J."/>
            <person name="Osbourn A."/>
        </authorList>
    </citation>
    <scope>NUCLEOTIDE SEQUENCE</scope>
    <source>
        <strain evidence="1">S10</strain>
    </source>
</reference>
<dbReference type="EMBL" id="JARAOO010000010">
    <property type="protein sequence ID" value="KAJ7954523.1"/>
    <property type="molecule type" value="Genomic_DNA"/>
</dbReference>
<accession>A0AAD7PGA2</accession>
<organism evidence="1 2">
    <name type="scientific">Quillaja saponaria</name>
    <name type="common">Soap bark tree</name>
    <dbReference type="NCBI Taxonomy" id="32244"/>
    <lineage>
        <taxon>Eukaryota</taxon>
        <taxon>Viridiplantae</taxon>
        <taxon>Streptophyta</taxon>
        <taxon>Embryophyta</taxon>
        <taxon>Tracheophyta</taxon>
        <taxon>Spermatophyta</taxon>
        <taxon>Magnoliopsida</taxon>
        <taxon>eudicotyledons</taxon>
        <taxon>Gunneridae</taxon>
        <taxon>Pentapetalae</taxon>
        <taxon>rosids</taxon>
        <taxon>fabids</taxon>
        <taxon>Fabales</taxon>
        <taxon>Quillajaceae</taxon>
        <taxon>Quillaja</taxon>
    </lineage>
</organism>
<comment type="caution">
    <text evidence="1">The sequence shown here is derived from an EMBL/GenBank/DDBJ whole genome shotgun (WGS) entry which is preliminary data.</text>
</comment>
<gene>
    <name evidence="1" type="ORF">O6P43_026095</name>
</gene>
<sequence length="75" mass="8417">MFHFIPLLPFSLICTAFLLCKSNRASSNFCTLCHNILFLLLSYSKISGFLLFKLSLSLKVAAPFWRIAMGISPAM</sequence>
<protein>
    <submittedName>
        <fullName evidence="1">Uncharacterized protein</fullName>
    </submittedName>
</protein>
<dbReference type="Proteomes" id="UP001163823">
    <property type="component" value="Chromosome 10"/>
</dbReference>
<evidence type="ECO:0000313" key="2">
    <source>
        <dbReference type="Proteomes" id="UP001163823"/>
    </source>
</evidence>
<keyword evidence="2" id="KW-1185">Reference proteome</keyword>
<evidence type="ECO:0000313" key="1">
    <source>
        <dbReference type="EMBL" id="KAJ7954523.1"/>
    </source>
</evidence>
<dbReference type="AlphaFoldDB" id="A0AAD7PGA2"/>
<proteinExistence type="predicted"/>
<dbReference type="KEGG" id="qsa:O6P43_026095"/>
<name>A0AAD7PGA2_QUISA</name>